<dbReference type="EMBL" id="MU793327">
    <property type="protein sequence ID" value="KAJ3785950.1"/>
    <property type="molecule type" value="Genomic_DNA"/>
</dbReference>
<sequence length="250" mass="28091">MSPAPDMEEKSGARLEKDLKAYLSKVSKPGRLQQNAFGMCPPYDSTGAGIGVPMKFIFLSASILMKSKRIGAVHKRTHHALLSNELLRTIFTGQPLFWFNDDDIFKKVSADLRSKEPCNTKYLMRKECTVRGTNLPPQITTVPPSFCPEERVVPIFSISGIQEWYLKKCQRPGFQPRSTSTRPYTPPIAMRNGKIAPLTSSIMVQVNGSSDFAFELKVNLYPPYQLVKLNLFLVTSGDYGFTDETVEWKG</sequence>
<comment type="caution">
    <text evidence="1">The sequence shown here is derived from an EMBL/GenBank/DDBJ whole genome shotgun (WGS) entry which is preliminary data.</text>
</comment>
<evidence type="ECO:0000313" key="1">
    <source>
        <dbReference type="EMBL" id="KAJ3785950.1"/>
    </source>
</evidence>
<accession>A0AA38L5U2</accession>
<dbReference type="Proteomes" id="UP001163798">
    <property type="component" value="Unassembled WGS sequence"/>
</dbReference>
<protein>
    <submittedName>
        <fullName evidence="1">Uncharacterized protein</fullName>
    </submittedName>
</protein>
<proteinExistence type="predicted"/>
<evidence type="ECO:0000313" key="2">
    <source>
        <dbReference type="Proteomes" id="UP001163798"/>
    </source>
</evidence>
<organism evidence="1 2">
    <name type="scientific">Lentinula aff. detonsa</name>
    <dbReference type="NCBI Taxonomy" id="2804958"/>
    <lineage>
        <taxon>Eukaryota</taxon>
        <taxon>Fungi</taxon>
        <taxon>Dikarya</taxon>
        <taxon>Basidiomycota</taxon>
        <taxon>Agaricomycotina</taxon>
        <taxon>Agaricomycetes</taxon>
        <taxon>Agaricomycetidae</taxon>
        <taxon>Agaricales</taxon>
        <taxon>Marasmiineae</taxon>
        <taxon>Omphalotaceae</taxon>
        <taxon>Lentinula</taxon>
    </lineage>
</organism>
<keyword evidence="2" id="KW-1185">Reference proteome</keyword>
<dbReference type="AlphaFoldDB" id="A0AA38L5U2"/>
<name>A0AA38L5U2_9AGAR</name>
<gene>
    <name evidence="1" type="ORF">GGU10DRAFT_434179</name>
</gene>
<reference evidence="1" key="1">
    <citation type="submission" date="2022-08" db="EMBL/GenBank/DDBJ databases">
        <authorList>
            <consortium name="DOE Joint Genome Institute"/>
            <person name="Min B."/>
            <person name="Riley R."/>
            <person name="Sierra-Patev S."/>
            <person name="Naranjo-Ortiz M."/>
            <person name="Looney B."/>
            <person name="Konkel Z."/>
            <person name="Slot J.C."/>
            <person name="Sakamoto Y."/>
            <person name="Steenwyk J.L."/>
            <person name="Rokas A."/>
            <person name="Carro J."/>
            <person name="Camarero S."/>
            <person name="Ferreira P."/>
            <person name="Molpeceres G."/>
            <person name="Ruiz-Duenas F.J."/>
            <person name="Serrano A."/>
            <person name="Henrissat B."/>
            <person name="Drula E."/>
            <person name="Hughes K.W."/>
            <person name="Mata J.L."/>
            <person name="Ishikawa N.K."/>
            <person name="Vargas-Isla R."/>
            <person name="Ushijima S."/>
            <person name="Smith C.A."/>
            <person name="Ahrendt S."/>
            <person name="Andreopoulos W."/>
            <person name="He G."/>
            <person name="Labutti K."/>
            <person name="Lipzen A."/>
            <person name="Ng V."/>
            <person name="Sandor L."/>
            <person name="Barry K."/>
            <person name="Martinez A.T."/>
            <person name="Xiao Y."/>
            <person name="Gibbons J.G."/>
            <person name="Terashima K."/>
            <person name="Hibbett D.S."/>
            <person name="Grigoriev I.V."/>
        </authorList>
    </citation>
    <scope>NUCLEOTIDE SEQUENCE</scope>
    <source>
        <strain evidence="1">TFB10291</strain>
    </source>
</reference>